<feature type="transmembrane region" description="Helical" evidence="9">
    <location>
        <begin position="145"/>
        <end position="164"/>
    </location>
</feature>
<evidence type="ECO:0000256" key="9">
    <source>
        <dbReference type="SAM" id="Phobius"/>
    </source>
</evidence>
<keyword evidence="13" id="KW-1185">Reference proteome</keyword>
<keyword evidence="6 12" id="KW-0418">Kinase</keyword>
<evidence type="ECO:0000256" key="8">
    <source>
        <dbReference type="ARBA" id="ARBA00023012"/>
    </source>
</evidence>
<feature type="domain" description="Signal transduction histidine kinase subgroup 3 dimerisation and phosphoacceptor" evidence="11">
    <location>
        <begin position="194"/>
        <end position="259"/>
    </location>
</feature>
<dbReference type="InterPro" id="IPR050482">
    <property type="entry name" value="Sensor_HK_TwoCompSys"/>
</dbReference>
<dbReference type="SUPFAM" id="SSF55874">
    <property type="entry name" value="ATPase domain of HSP90 chaperone/DNA topoisomerase II/histidine kinase"/>
    <property type="match status" value="1"/>
</dbReference>
<sequence length="383" mass="40433">MTENAWTRWPSREALGRAGTSRPRRLLAWIVRLLVLALLLWSAFSQRHVGLWGALAAAAGVLLAALVAWAFFQSTYEHRLLPSLGFMGVLLGIAVAAEATGFTGPALLIWCGCGVGALERLPLGAALPVTSVALASYSAVNNDVWLTTAATVAGMALAGYVLRLDAEARGSAQRLLAQERAARAAEAESAALAERARIAREIHDVLAHSLSAQLVHLEAARLLIENGADRDRILERVVAARGMARDGLAETRQALSALRGELTPLENFLAELVSMADGAEVTVTGERRPLSAEASQAVRRVAQEALTNVRKHAQGAKVAVRLAYSEHEVTLDVRDSGGRPGELGGAGGGYGLLGMRERAELLGGSLDAGPDEEGFVVTLKVPV</sequence>
<evidence type="ECO:0000259" key="10">
    <source>
        <dbReference type="Pfam" id="PF02518"/>
    </source>
</evidence>
<feature type="domain" description="Histidine kinase/HSP90-like ATPase" evidence="10">
    <location>
        <begin position="296"/>
        <end position="382"/>
    </location>
</feature>
<name>A0ABS9JBK5_9ACTN</name>
<dbReference type="InterPro" id="IPR011712">
    <property type="entry name" value="Sig_transdc_His_kin_sub3_dim/P"/>
</dbReference>
<keyword evidence="9" id="KW-1133">Transmembrane helix</keyword>
<gene>
    <name evidence="12" type="ORF">L0F81_06505</name>
</gene>
<dbReference type="InterPro" id="IPR036890">
    <property type="entry name" value="HATPase_C_sf"/>
</dbReference>
<evidence type="ECO:0000259" key="11">
    <source>
        <dbReference type="Pfam" id="PF07730"/>
    </source>
</evidence>
<evidence type="ECO:0000256" key="6">
    <source>
        <dbReference type="ARBA" id="ARBA00022777"/>
    </source>
</evidence>
<protein>
    <recommendedName>
        <fullName evidence="2">histidine kinase</fullName>
        <ecNumber evidence="2">2.7.13.3</ecNumber>
    </recommendedName>
</protein>
<dbReference type="EC" id="2.7.13.3" evidence="2"/>
<dbReference type="PANTHER" id="PTHR24421">
    <property type="entry name" value="NITRATE/NITRITE SENSOR PROTEIN NARX-RELATED"/>
    <property type="match status" value="1"/>
</dbReference>
<comment type="caution">
    <text evidence="12">The sequence shown here is derived from an EMBL/GenBank/DDBJ whole genome shotgun (WGS) entry which is preliminary data.</text>
</comment>
<proteinExistence type="predicted"/>
<evidence type="ECO:0000256" key="7">
    <source>
        <dbReference type="ARBA" id="ARBA00022840"/>
    </source>
</evidence>
<feature type="transmembrane region" description="Helical" evidence="9">
    <location>
        <begin position="51"/>
        <end position="72"/>
    </location>
</feature>
<dbReference type="Proteomes" id="UP001299012">
    <property type="component" value="Unassembled WGS sequence"/>
</dbReference>
<evidence type="ECO:0000256" key="1">
    <source>
        <dbReference type="ARBA" id="ARBA00000085"/>
    </source>
</evidence>
<evidence type="ECO:0000256" key="2">
    <source>
        <dbReference type="ARBA" id="ARBA00012438"/>
    </source>
</evidence>
<keyword evidence="9" id="KW-0472">Membrane</keyword>
<dbReference type="GO" id="GO:0016301">
    <property type="term" value="F:kinase activity"/>
    <property type="evidence" value="ECO:0007669"/>
    <property type="project" value="UniProtKB-KW"/>
</dbReference>
<dbReference type="CDD" id="cd16917">
    <property type="entry name" value="HATPase_UhpB-NarQ-NarX-like"/>
    <property type="match status" value="1"/>
</dbReference>
<dbReference type="Gene3D" id="3.30.565.10">
    <property type="entry name" value="Histidine kinase-like ATPase, C-terminal domain"/>
    <property type="match status" value="1"/>
</dbReference>
<evidence type="ECO:0000256" key="4">
    <source>
        <dbReference type="ARBA" id="ARBA00022679"/>
    </source>
</evidence>
<feature type="transmembrane region" description="Helical" evidence="9">
    <location>
        <begin position="26"/>
        <end position="44"/>
    </location>
</feature>
<dbReference type="EMBL" id="JAKKZF010000014">
    <property type="protein sequence ID" value="MCG0062942.1"/>
    <property type="molecule type" value="Genomic_DNA"/>
</dbReference>
<reference evidence="12 13" key="1">
    <citation type="submission" date="2022-01" db="EMBL/GenBank/DDBJ databases">
        <title>Draft Genome Sequences of Seven Type Strains of the Genus Streptomyces.</title>
        <authorList>
            <person name="Aziz S."/>
            <person name="Coretto E."/>
            <person name="Chronakova A."/>
            <person name="Sproer C."/>
            <person name="Huber K."/>
            <person name="Nouioui I."/>
            <person name="Gross H."/>
        </authorList>
    </citation>
    <scope>NUCLEOTIDE SEQUENCE [LARGE SCALE GENOMIC DNA]</scope>
    <source>
        <strain evidence="12 13">DSM 41685</strain>
    </source>
</reference>
<keyword evidence="4" id="KW-0808">Transferase</keyword>
<keyword evidence="9" id="KW-0812">Transmembrane</keyword>
<dbReference type="RefSeq" id="WP_086700531.1">
    <property type="nucleotide sequence ID" value="NZ_JAKKZF010000014.1"/>
</dbReference>
<keyword evidence="7" id="KW-0067">ATP-binding</keyword>
<evidence type="ECO:0000313" key="12">
    <source>
        <dbReference type="EMBL" id="MCG0062942.1"/>
    </source>
</evidence>
<keyword evidence="8" id="KW-0902">Two-component regulatory system</keyword>
<dbReference type="InterPro" id="IPR003594">
    <property type="entry name" value="HATPase_dom"/>
</dbReference>
<accession>A0ABS9JBK5</accession>
<comment type="catalytic activity">
    <reaction evidence="1">
        <text>ATP + protein L-histidine = ADP + protein N-phospho-L-histidine.</text>
        <dbReference type="EC" id="2.7.13.3"/>
    </reaction>
</comment>
<dbReference type="Pfam" id="PF07730">
    <property type="entry name" value="HisKA_3"/>
    <property type="match status" value="1"/>
</dbReference>
<keyword evidence="3" id="KW-0597">Phosphoprotein</keyword>
<organism evidence="12 13">
    <name type="scientific">Streptomyces tricolor</name>
    <dbReference type="NCBI Taxonomy" id="68277"/>
    <lineage>
        <taxon>Bacteria</taxon>
        <taxon>Bacillati</taxon>
        <taxon>Actinomycetota</taxon>
        <taxon>Actinomycetes</taxon>
        <taxon>Kitasatosporales</taxon>
        <taxon>Streptomycetaceae</taxon>
        <taxon>Streptomyces</taxon>
        <taxon>Streptomyces violaceoruber group</taxon>
    </lineage>
</organism>
<dbReference type="PANTHER" id="PTHR24421:SF10">
    <property type="entry name" value="NITRATE_NITRITE SENSOR PROTEIN NARQ"/>
    <property type="match status" value="1"/>
</dbReference>
<evidence type="ECO:0000313" key="13">
    <source>
        <dbReference type="Proteomes" id="UP001299012"/>
    </source>
</evidence>
<keyword evidence="5" id="KW-0547">Nucleotide-binding</keyword>
<evidence type="ECO:0000256" key="5">
    <source>
        <dbReference type="ARBA" id="ARBA00022741"/>
    </source>
</evidence>
<dbReference type="Pfam" id="PF02518">
    <property type="entry name" value="HATPase_c"/>
    <property type="match status" value="1"/>
</dbReference>
<feature type="transmembrane region" description="Helical" evidence="9">
    <location>
        <begin position="84"/>
        <end position="109"/>
    </location>
</feature>
<evidence type="ECO:0000256" key="3">
    <source>
        <dbReference type="ARBA" id="ARBA00022553"/>
    </source>
</evidence>
<dbReference type="Gene3D" id="1.20.5.1930">
    <property type="match status" value="1"/>
</dbReference>